<organism evidence="3 4">
    <name type="scientific">Streptomyces griseus subsp. griseus (strain JCM 4626 / CBS 651.72 / NBRC 13350 / KCC S-0626 / ISP 5235)</name>
    <dbReference type="NCBI Taxonomy" id="455632"/>
    <lineage>
        <taxon>Bacteria</taxon>
        <taxon>Bacillati</taxon>
        <taxon>Actinomycetota</taxon>
        <taxon>Actinomycetes</taxon>
        <taxon>Kitasatosporales</taxon>
        <taxon>Streptomycetaceae</taxon>
        <taxon>Streptomyces</taxon>
    </lineage>
</organism>
<evidence type="ECO:0000313" key="3">
    <source>
        <dbReference type="EMBL" id="BAG21488.1"/>
    </source>
</evidence>
<feature type="region of interest" description="Disordered" evidence="1">
    <location>
        <begin position="337"/>
        <end position="362"/>
    </location>
</feature>
<dbReference type="Pfam" id="PF01636">
    <property type="entry name" value="APH"/>
    <property type="match status" value="1"/>
</dbReference>
<protein>
    <submittedName>
        <fullName evidence="3">Phosphotransferase</fullName>
    </submittedName>
</protein>
<gene>
    <name evidence="3" type="ordered locus">SGR_4659</name>
</gene>
<accession>B1VVX7</accession>
<evidence type="ECO:0000259" key="2">
    <source>
        <dbReference type="Pfam" id="PF01636"/>
    </source>
</evidence>
<proteinExistence type="predicted"/>
<evidence type="ECO:0000313" key="4">
    <source>
        <dbReference type="Proteomes" id="UP000001685"/>
    </source>
</evidence>
<dbReference type="Proteomes" id="UP000001685">
    <property type="component" value="Chromosome"/>
</dbReference>
<dbReference type="Gene3D" id="1.20.58.840">
    <property type="match status" value="1"/>
</dbReference>
<dbReference type="RefSeq" id="WP_012380765.1">
    <property type="nucleotide sequence ID" value="NC_010572.1"/>
</dbReference>
<dbReference type="InterPro" id="IPR002575">
    <property type="entry name" value="Aminoglycoside_PTrfase"/>
</dbReference>
<feature type="domain" description="Aminoglycoside phosphotransferase" evidence="2">
    <location>
        <begin position="131"/>
        <end position="291"/>
    </location>
</feature>
<dbReference type="InterPro" id="IPR011009">
    <property type="entry name" value="Kinase-like_dom_sf"/>
</dbReference>
<feature type="compositionally biased region" description="Low complexity" evidence="1">
    <location>
        <begin position="346"/>
        <end position="362"/>
    </location>
</feature>
<dbReference type="AlphaFoldDB" id="B1VVX7"/>
<dbReference type="EMBL" id="AP009493">
    <property type="protein sequence ID" value="BAG21488.1"/>
    <property type="molecule type" value="Genomic_DNA"/>
</dbReference>
<reference evidence="4" key="1">
    <citation type="journal article" date="2008" name="J. Bacteriol.">
        <title>Genome sequence of the streptomycin-producing microorganism Streptomyces griseus IFO 13350.</title>
        <authorList>
            <person name="Ohnishi Y."/>
            <person name="Ishikawa J."/>
            <person name="Hara H."/>
            <person name="Suzuki H."/>
            <person name="Ikenoya M."/>
            <person name="Ikeda H."/>
            <person name="Yamashita A."/>
            <person name="Hattori M."/>
            <person name="Horinouchi S."/>
        </authorList>
    </citation>
    <scope>NUCLEOTIDE SEQUENCE [LARGE SCALE GENOMIC DNA]</scope>
    <source>
        <strain evidence="4">JCM 4626 / NBRC 13350</strain>
    </source>
</reference>
<dbReference type="eggNOG" id="COG0510">
    <property type="taxonomic scope" value="Bacteria"/>
</dbReference>
<evidence type="ECO:0000256" key="1">
    <source>
        <dbReference type="SAM" id="MobiDB-lite"/>
    </source>
</evidence>
<dbReference type="HOGENOM" id="CLU_068889_0_0_11"/>
<dbReference type="PATRIC" id="fig|455632.4.peg.4757"/>
<dbReference type="Gene3D" id="1.10.510.10">
    <property type="entry name" value="Transferase(Phosphotransferase) domain 1"/>
    <property type="match status" value="1"/>
</dbReference>
<dbReference type="SUPFAM" id="SSF56112">
    <property type="entry name" value="Protein kinase-like (PK-like)"/>
    <property type="match status" value="1"/>
</dbReference>
<name>B1VVX7_STRGG</name>
<dbReference type="KEGG" id="sgr:SGR_4659"/>
<sequence length="362" mass="38289">MKDRPTDIDEAVLAAALGAWGVEPAMLTHAPVGYGDHHWVAADAEGRRTFVTVADLAHKPHCGRDAAEAWTGLSRAMSTAATLASALGDGALVAPQRTDGGETLLRLTDRYAVSLFRYVDAPTGHFGQVLDPGARRMLVERLAQLHAVRPPLAAPVHDPALPGREVIAAALADPQSLRADAGPYARRCQTLLTANYHALKATLDRFDSDTARIASGASASPAAATVVTHGEPHPGNVLDPGGRTLLVDWDTVAVAPPERDLWLATSAPEDLSRYTELTGHRPDPRLLAYYELRWSLDDIAAALDVFGAQHPDTADTRQAWDGLVGAVAALADGRSRWDAGPEGVRSTTAEAAAPTSADGFPR</sequence>